<keyword evidence="2" id="KW-0378">Hydrolase</keyword>
<dbReference type="InterPro" id="IPR048324">
    <property type="entry name" value="ZSWIM1-3_RNaseH-like"/>
</dbReference>
<dbReference type="EMBL" id="NBNE01000144">
    <property type="protein sequence ID" value="OWZ22350.1"/>
    <property type="molecule type" value="Genomic_DNA"/>
</dbReference>
<protein>
    <submittedName>
        <fullName evidence="2">SUMO protease</fullName>
    </submittedName>
</protein>
<comment type="caution">
    <text evidence="2">The sequence shown here is derived from an EMBL/GenBank/DDBJ whole genome shotgun (WGS) entry which is preliminary data.</text>
</comment>
<dbReference type="OrthoDB" id="1880067at2759"/>
<organism evidence="2 3">
    <name type="scientific">Phytophthora megakarya</name>
    <dbReference type="NCBI Taxonomy" id="4795"/>
    <lineage>
        <taxon>Eukaryota</taxon>
        <taxon>Sar</taxon>
        <taxon>Stramenopiles</taxon>
        <taxon>Oomycota</taxon>
        <taxon>Peronosporomycetes</taxon>
        <taxon>Peronosporales</taxon>
        <taxon>Peronosporaceae</taxon>
        <taxon>Phytophthora</taxon>
    </lineage>
</organism>
<evidence type="ECO:0000259" key="1">
    <source>
        <dbReference type="Pfam" id="PF21056"/>
    </source>
</evidence>
<dbReference type="GO" id="GO:0008233">
    <property type="term" value="F:peptidase activity"/>
    <property type="evidence" value="ECO:0007669"/>
    <property type="project" value="UniProtKB-KW"/>
</dbReference>
<name>A0A225WZM2_9STRA</name>
<dbReference type="GO" id="GO:0006508">
    <property type="term" value="P:proteolysis"/>
    <property type="evidence" value="ECO:0007669"/>
    <property type="project" value="UniProtKB-KW"/>
</dbReference>
<dbReference type="Pfam" id="PF21056">
    <property type="entry name" value="ZSWIM1-3_RNaseH-like"/>
    <property type="match status" value="1"/>
</dbReference>
<reference evidence="3" key="1">
    <citation type="submission" date="2017-03" db="EMBL/GenBank/DDBJ databases">
        <title>Phytopthora megakarya and P. palmivora, two closely related causual agents of cacao black pod achieved similar genome size and gene model numbers by different mechanisms.</title>
        <authorList>
            <person name="Ali S."/>
            <person name="Shao J."/>
            <person name="Larry D.J."/>
            <person name="Kronmiller B."/>
            <person name="Shen D."/>
            <person name="Strem M.D."/>
            <person name="Melnick R.L."/>
            <person name="Guiltinan M.J."/>
            <person name="Tyler B.M."/>
            <person name="Meinhardt L.W."/>
            <person name="Bailey B.A."/>
        </authorList>
    </citation>
    <scope>NUCLEOTIDE SEQUENCE [LARGE SCALE GENOMIC DNA]</scope>
    <source>
        <strain evidence="3">zdho120</strain>
    </source>
</reference>
<keyword evidence="2" id="KW-0645">Protease</keyword>
<dbReference type="AlphaFoldDB" id="A0A225WZM2"/>
<feature type="domain" description="ZSWIM1/3 RNaseH-like" evidence="1">
    <location>
        <begin position="105"/>
        <end position="178"/>
    </location>
</feature>
<keyword evidence="3" id="KW-1185">Reference proteome</keyword>
<dbReference type="Proteomes" id="UP000198211">
    <property type="component" value="Unassembled WGS sequence"/>
</dbReference>
<evidence type="ECO:0000313" key="2">
    <source>
        <dbReference type="EMBL" id="OWZ22350.1"/>
    </source>
</evidence>
<sequence>MTGSSKEQGRTASAEIPQYGMSVPLLGRECNVKVRFPLYTHNPALKREVHDYYAHNRHVPMWEPIIEGLRLMVTRRDVENLIAKLRAEFQGEADGDIATVEVLVNFENNDSGNVVSVNETFAGETGAISLTTAHVRHLFAHFPKIGLVDSTHKTNSIMIMYAFGHGEFIQHSVIETNSD</sequence>
<accession>A0A225WZM2</accession>
<gene>
    <name evidence="2" type="ORF">PHMEG_0002975</name>
</gene>
<evidence type="ECO:0000313" key="3">
    <source>
        <dbReference type="Proteomes" id="UP000198211"/>
    </source>
</evidence>
<proteinExistence type="predicted"/>